<feature type="transmembrane region" description="Helical" evidence="12">
    <location>
        <begin position="437"/>
        <end position="456"/>
    </location>
</feature>
<dbReference type="GO" id="GO:0004376">
    <property type="term" value="F:GPI mannosyltransferase activity"/>
    <property type="evidence" value="ECO:0007669"/>
    <property type="project" value="InterPro"/>
</dbReference>
<comment type="subcellular location">
    <subcellularLocation>
        <location evidence="1 12">Endoplasmic reticulum membrane</location>
        <topology evidence="1 12">Multi-pass membrane protein</topology>
    </subcellularLocation>
</comment>
<name>A0A2D3UZ54_9PEZI</name>
<feature type="transmembrane region" description="Helical" evidence="12">
    <location>
        <begin position="135"/>
        <end position="162"/>
    </location>
</feature>
<accession>A0A2D3UZ54</accession>
<evidence type="ECO:0000313" key="14">
    <source>
        <dbReference type="EMBL" id="CZT15454.1"/>
    </source>
</evidence>
<evidence type="ECO:0000256" key="7">
    <source>
        <dbReference type="ARBA" id="ARBA00022679"/>
    </source>
</evidence>
<evidence type="ECO:0000256" key="10">
    <source>
        <dbReference type="ARBA" id="ARBA00022989"/>
    </source>
</evidence>
<reference evidence="14 15" key="1">
    <citation type="submission" date="2016-03" db="EMBL/GenBank/DDBJ databases">
        <authorList>
            <person name="Ploux O."/>
        </authorList>
    </citation>
    <scope>NUCLEOTIDE SEQUENCE [LARGE SCALE GENOMIC DNA]</scope>
    <source>
        <strain evidence="14 15">URUG2</strain>
    </source>
</reference>
<comment type="pathway">
    <text evidence="2 12">Glycolipid biosynthesis; glycosylphosphatidylinositol-anchor biosynthesis.</text>
</comment>
<dbReference type="GO" id="GO:0006506">
    <property type="term" value="P:GPI anchor biosynthetic process"/>
    <property type="evidence" value="ECO:0007669"/>
    <property type="project" value="UniProtKB-UniPathway"/>
</dbReference>
<evidence type="ECO:0000256" key="6">
    <source>
        <dbReference type="ARBA" id="ARBA00022676"/>
    </source>
</evidence>
<keyword evidence="6 12" id="KW-0328">Glycosyltransferase</keyword>
<dbReference type="STRING" id="112498.A0A2D3UZ54"/>
<keyword evidence="9 12" id="KW-0256">Endoplasmic reticulum</keyword>
<comment type="similarity">
    <text evidence="3 12">Belongs to the PIGV family.</text>
</comment>
<keyword evidence="8 12" id="KW-0812">Transmembrane</keyword>
<dbReference type="GO" id="GO:0000009">
    <property type="term" value="F:alpha-1,6-mannosyltransferase activity"/>
    <property type="evidence" value="ECO:0007669"/>
    <property type="project" value="InterPro"/>
</dbReference>
<feature type="transmembrane region" description="Helical" evidence="12">
    <location>
        <begin position="343"/>
        <end position="364"/>
    </location>
</feature>
<dbReference type="OrthoDB" id="10252502at2759"/>
<dbReference type="EMBL" id="FJUY01000001">
    <property type="protein sequence ID" value="CZT15454.1"/>
    <property type="molecule type" value="Genomic_DNA"/>
</dbReference>
<evidence type="ECO:0000256" key="4">
    <source>
        <dbReference type="ARBA" id="ARBA00013795"/>
    </source>
</evidence>
<feature type="transmembrane region" description="Helical" evidence="12">
    <location>
        <begin position="174"/>
        <end position="192"/>
    </location>
</feature>
<keyword evidence="15" id="KW-1185">Reference proteome</keyword>
<evidence type="ECO:0000256" key="11">
    <source>
        <dbReference type="ARBA" id="ARBA00023136"/>
    </source>
</evidence>
<keyword evidence="11 12" id="KW-0472">Membrane</keyword>
<keyword evidence="5 12" id="KW-0337">GPI-anchor biosynthesis</keyword>
<dbReference type="GO" id="GO:0031501">
    <property type="term" value="C:mannosyltransferase complex"/>
    <property type="evidence" value="ECO:0007669"/>
    <property type="project" value="TreeGrafter"/>
</dbReference>
<feature type="region of interest" description="Disordered" evidence="13">
    <location>
        <begin position="1"/>
        <end position="20"/>
    </location>
</feature>
<dbReference type="Proteomes" id="UP000225277">
    <property type="component" value="Unassembled WGS sequence"/>
</dbReference>
<evidence type="ECO:0000256" key="9">
    <source>
        <dbReference type="ARBA" id="ARBA00022824"/>
    </source>
</evidence>
<dbReference type="InterPro" id="IPR007315">
    <property type="entry name" value="PIG-V/Gpi18"/>
</dbReference>
<feature type="transmembrane region" description="Helical" evidence="12">
    <location>
        <begin position="35"/>
        <end position="53"/>
    </location>
</feature>
<feature type="transmembrane region" description="Helical" evidence="12">
    <location>
        <begin position="276"/>
        <end position="295"/>
    </location>
</feature>
<evidence type="ECO:0000256" key="13">
    <source>
        <dbReference type="SAM" id="MobiDB-lite"/>
    </source>
</evidence>
<sequence>MDHTSAISGRTSAKASSKKDESAAFRSSNTHVRKLITFFLAWKSVLLLVALASPGPGYDTSTQLFLQRSGSIRSPSSFTSSIEHLASKLTRWDAIYFVSSSSQGQIFEQEWAFSGVFAQLTAALTTVFPSNVCTSAIACHALSGIIISHISHLLAVLCLYKLTFEILSIRNGEIAFTAAFLHIISPAGLFLSAPYGESTFAAAHFAGQLCYVLARKNVTATPAGAFLLLLLSGVLIGFATTIRSNGLLTGSIFFWDAISFIPQLRDIITRRNFRALTFYAGIVAAGILIGAGYIIPQALAYQEFCTADNIRPWCEKGLPSIYTFVQERYWNVGFLRYWTVSNIPLFLLATPMLLMLGLTALDALRDWMVEGEKEREFERGMLGRLALPQIILTGLAITSFHTQIVNRVSSGYAGWYIAVALALHEEGNAMLKGKGQWIVRAMVVYAVVQGGLYASFMPPA</sequence>
<dbReference type="GeneID" id="35596584"/>
<evidence type="ECO:0000256" key="1">
    <source>
        <dbReference type="ARBA" id="ARBA00004477"/>
    </source>
</evidence>
<evidence type="ECO:0000256" key="2">
    <source>
        <dbReference type="ARBA" id="ARBA00004687"/>
    </source>
</evidence>
<evidence type="ECO:0000256" key="8">
    <source>
        <dbReference type="ARBA" id="ARBA00022692"/>
    </source>
</evidence>
<dbReference type="EC" id="2.4.1.-" evidence="12"/>
<dbReference type="Pfam" id="PF04188">
    <property type="entry name" value="Mannosyl_trans2"/>
    <property type="match status" value="1"/>
</dbReference>
<dbReference type="GO" id="GO:0005789">
    <property type="term" value="C:endoplasmic reticulum membrane"/>
    <property type="evidence" value="ECO:0007669"/>
    <property type="project" value="UniProtKB-SubCell"/>
</dbReference>
<protein>
    <recommendedName>
        <fullName evidence="4 12">GPI mannosyltransferase 2</fullName>
        <ecNumber evidence="12">2.4.1.-</ecNumber>
    </recommendedName>
</protein>
<evidence type="ECO:0000256" key="5">
    <source>
        <dbReference type="ARBA" id="ARBA00022502"/>
    </source>
</evidence>
<feature type="transmembrane region" description="Helical" evidence="12">
    <location>
        <begin position="385"/>
        <end position="402"/>
    </location>
</feature>
<keyword evidence="10 12" id="KW-1133">Transmembrane helix</keyword>
<evidence type="ECO:0000256" key="12">
    <source>
        <dbReference type="RuleBase" id="RU363112"/>
    </source>
</evidence>
<evidence type="ECO:0000256" key="3">
    <source>
        <dbReference type="ARBA" id="ARBA00008698"/>
    </source>
</evidence>
<comment type="function">
    <text evidence="12">Mannosyltransferase involved in glycosylphosphatidylinositol-anchor biosynthesis.</text>
</comment>
<dbReference type="AlphaFoldDB" id="A0A2D3UZ54"/>
<keyword evidence="7 12" id="KW-0808">Transferase</keyword>
<evidence type="ECO:0000313" key="15">
    <source>
        <dbReference type="Proteomes" id="UP000225277"/>
    </source>
</evidence>
<dbReference type="PANTHER" id="PTHR12468:SF2">
    <property type="entry name" value="GPI MANNOSYLTRANSFERASE 2"/>
    <property type="match status" value="1"/>
</dbReference>
<feature type="compositionally biased region" description="Polar residues" evidence="13">
    <location>
        <begin position="1"/>
        <end position="11"/>
    </location>
</feature>
<dbReference type="RefSeq" id="XP_023622350.1">
    <property type="nucleotide sequence ID" value="XM_023766582.1"/>
</dbReference>
<proteinExistence type="inferred from homology"/>
<organism evidence="14 15">
    <name type="scientific">Ramularia collo-cygni</name>
    <dbReference type="NCBI Taxonomy" id="112498"/>
    <lineage>
        <taxon>Eukaryota</taxon>
        <taxon>Fungi</taxon>
        <taxon>Dikarya</taxon>
        <taxon>Ascomycota</taxon>
        <taxon>Pezizomycotina</taxon>
        <taxon>Dothideomycetes</taxon>
        <taxon>Dothideomycetidae</taxon>
        <taxon>Mycosphaerellales</taxon>
        <taxon>Mycosphaerellaceae</taxon>
        <taxon>Ramularia</taxon>
    </lineage>
</organism>
<gene>
    <name evidence="14" type="ORF">RCC_01311</name>
</gene>
<dbReference type="PANTHER" id="PTHR12468">
    <property type="entry name" value="GPI MANNOSYLTRANSFERASE 2"/>
    <property type="match status" value="1"/>
</dbReference>
<dbReference type="UniPathway" id="UPA00196"/>
<feature type="transmembrane region" description="Helical" evidence="12">
    <location>
        <begin position="221"/>
        <end position="240"/>
    </location>
</feature>